<dbReference type="PANTHER" id="PTHR32258">
    <property type="entry name" value="PROTEIN NETWORKED 4A"/>
    <property type="match status" value="1"/>
</dbReference>
<dbReference type="PANTHER" id="PTHR32258:SF32">
    <property type="entry name" value="PROTEIN NETWORKED 1D"/>
    <property type="match status" value="1"/>
</dbReference>
<feature type="coiled-coil region" evidence="3">
    <location>
        <begin position="1461"/>
        <end position="1544"/>
    </location>
</feature>
<evidence type="ECO:0000259" key="5">
    <source>
        <dbReference type="PROSITE" id="PS51774"/>
    </source>
</evidence>
<dbReference type="PROSITE" id="PS51774">
    <property type="entry name" value="NAB"/>
    <property type="match status" value="1"/>
</dbReference>
<feature type="coiled-coil region" evidence="3">
    <location>
        <begin position="1111"/>
        <end position="1152"/>
    </location>
</feature>
<evidence type="ECO:0000313" key="7">
    <source>
        <dbReference type="Proteomes" id="UP000298416"/>
    </source>
</evidence>
<evidence type="ECO:0000313" key="6">
    <source>
        <dbReference type="EMBL" id="KAG6434946.1"/>
    </source>
</evidence>
<feature type="coiled-coil region" evidence="3">
    <location>
        <begin position="1853"/>
        <end position="1908"/>
    </location>
</feature>
<feature type="domain" description="NAB" evidence="5">
    <location>
        <begin position="94"/>
        <end position="174"/>
    </location>
</feature>
<keyword evidence="7" id="KW-1185">Reference proteome</keyword>
<feature type="region of interest" description="Disordered" evidence="4">
    <location>
        <begin position="194"/>
        <end position="228"/>
    </location>
</feature>
<evidence type="ECO:0000256" key="3">
    <source>
        <dbReference type="SAM" id="Coils"/>
    </source>
</evidence>
<feature type="coiled-coil region" evidence="3">
    <location>
        <begin position="1776"/>
        <end position="1803"/>
    </location>
</feature>
<evidence type="ECO:0000256" key="1">
    <source>
        <dbReference type="ARBA" id="ARBA00023054"/>
    </source>
</evidence>
<feature type="coiled-coil region" evidence="3">
    <location>
        <begin position="1643"/>
        <end position="1726"/>
    </location>
</feature>
<feature type="coiled-coil region" evidence="3">
    <location>
        <begin position="595"/>
        <end position="898"/>
    </location>
</feature>
<protein>
    <recommendedName>
        <fullName evidence="5">NAB domain-containing protein</fullName>
    </recommendedName>
</protein>
<dbReference type="GO" id="GO:0005886">
    <property type="term" value="C:plasma membrane"/>
    <property type="evidence" value="ECO:0007669"/>
    <property type="project" value="TreeGrafter"/>
</dbReference>
<evidence type="ECO:0000256" key="2">
    <source>
        <dbReference type="ARBA" id="ARBA00038006"/>
    </source>
</evidence>
<keyword evidence="1 3" id="KW-0175">Coiled coil</keyword>
<feature type="coiled-coil region" evidence="3">
    <location>
        <begin position="1237"/>
        <end position="1362"/>
    </location>
</feature>
<gene>
    <name evidence="6" type="ORF">SASPL_106591</name>
</gene>
<proteinExistence type="inferred from homology"/>
<accession>A0A8X8YM51</accession>
<dbReference type="Pfam" id="PF07765">
    <property type="entry name" value="KIP1"/>
    <property type="match status" value="1"/>
</dbReference>
<name>A0A8X8YM51_SALSN</name>
<feature type="region of interest" description="Disordered" evidence="4">
    <location>
        <begin position="2148"/>
        <end position="2184"/>
    </location>
</feature>
<dbReference type="InterPro" id="IPR011684">
    <property type="entry name" value="NAB"/>
</dbReference>
<feature type="coiled-coil region" evidence="3">
    <location>
        <begin position="441"/>
        <end position="524"/>
    </location>
</feature>
<feature type="coiled-coil region" evidence="3">
    <location>
        <begin position="378"/>
        <end position="405"/>
    </location>
</feature>
<reference evidence="6" key="1">
    <citation type="submission" date="2018-01" db="EMBL/GenBank/DDBJ databases">
        <authorList>
            <person name="Mao J.F."/>
        </authorList>
    </citation>
    <scope>NUCLEOTIDE SEQUENCE</scope>
    <source>
        <strain evidence="6">Huo1</strain>
        <tissue evidence="6">Leaf</tissue>
    </source>
</reference>
<dbReference type="InterPro" id="IPR051861">
    <property type="entry name" value="NET_actin-binding_domain"/>
</dbReference>
<dbReference type="EMBL" id="PNBA02000002">
    <property type="protein sequence ID" value="KAG6434946.1"/>
    <property type="molecule type" value="Genomic_DNA"/>
</dbReference>
<dbReference type="GO" id="GO:0051015">
    <property type="term" value="F:actin filament binding"/>
    <property type="evidence" value="ECO:0007669"/>
    <property type="project" value="TreeGrafter"/>
</dbReference>
<feature type="compositionally biased region" description="Polar residues" evidence="4">
    <location>
        <begin position="2154"/>
        <end position="2168"/>
    </location>
</feature>
<sequence>MSRHGHPIGCEVQLDLEISARPCAGEKPIAQSVRMGGDVVRRHPTGRAAGGQRTWSRCLLMNFSVEGGSCLFWNYWRVKLLMAKLSHSDSRRMYSWWWDSHISPKNSKWLQENLTDMDVKVKSMIKLLEAEEDSFARRAEMYYKKRPELMKMVEEFYRAYRALAERYDHATGVIRHAHRTMTEAQVPMVFADDSPASSLSGADPRTPDLIGGLTDDSDNGTRKRTSKPFIGSFRPIERVRRGLNFDEAGDKVEGVFSNENNHVDDKSSLNLEQQSDSKEIIALKEAIAKLEAEKEASIVQHQQTLDKLSQLETEISRTREDFSMLNDHANKADTEVAVLNRALATLEAEKESKFQDYQNCLDRISELQTTVSTTQDDAQKLGERAKSAEVEAQSLKSDLDILAVEKDAALNQYMESLKIISNTENKLRLAEENSSGFKVRAEKAESEVESLRQAISKLTEEKESTALQYQQCLETISSLEQKLTLANEEAKRLNGEIENGVSKLKGAEEQCLILEKSNQSLQSELESLMLKMGTQSQELTEKQKELGRLWAAVQEERLRFVDAETAFQTLQHLHAQTQEELRTMASELQNRAQLLKVAETQNHTLQDEVLKVKQENKHLDELNSSSALSIQDMRNEISSLTESTEKLEEEVELRLDQRNALQREIYCLKEELNDLNMKHLSILNQVHEVGLNPESLGSSVKELQDENSNLKETCQRECTDKADLLLKLEIMEQLLEKNSLLETSLSGLNAELNAVRGKIEELEQSCQSLTQERSGLLDEKETLTTQLLETNKNLEKLTENNTVLELSLSDAHHQLEALKAKSKILEDSCQLLVNEKADLMSENDSLTSQLEQTQRRLVDLEKLHGELEGRCENLENEKESTLRKVEELQVSLEAEKQEHSSSIEMNKARLTGFQSDMHVLQEEHRRSKRELDHVHDSAIASEIEIFVLRTTAQVMKENYCSLVTKNRRLIEQSSLSEKEISRLEHDNLWHQSEIRLMSDHVSTLRSGTRQLLKVLSIAEDCVSADNVELDQVYISQLSSTLRHLKKSFCDADEENLEWSVAFSVLVTWIKELGLHSKNVEVEKGKLEHEFKLKTEQVLQLQSDSSTLLEINEELKSKLREEDRHKEALMVQIENLNSKLTDMQVTCQDLQSEKLQSSEEKRSLMDSIMHSEEKHNLLEEEYYVLCDKVLALENLSFIFQSFAEEKLRVLRDLGDDHNKLNVVNTALIGKLSVAEGRLEESKLENLHLKERLQKTDNELKAVATDKEQLSVEIENGKKILHQMAQELQEAEEKIILAEKKKLELSKSVEDLRMEYNQIKMARDEQESQILKLSTDSDNLSKENNFLKDSIMHYEEKHNVLEEENYVLCDKVFALENLSLIFQSFAEEKLRVLRDLGDDHNKLNVMNTALIGKLSVTEGMLGESKLENLHLKERLQKTDNELKAVATDKDHLSVEIEIGKEVLHQMTQELQEAGEKIILAEKKKLELIKSVEDLRMEYNEIKMAREQQESQILQLSIDSENLSKKNNFLMDSIMQYEEKHNVLEEENYVLCDKVLALENLSLIFQCFADEKLRVLRDVGDDHSKLNVMNTALIGNLSVAEGKFEESKLKNLHLTERLQKTDSELKAVATDKDLLSLEIEIGKEVLHQMAQELQEAGEKIILAEKKKKELSKCVENLRMENNEVKIARDKQENQILKLSTDGDNLRKENNFLMDSIMHYEEKHNVLEEENYVLCDKVLALENLSLIFQSFADEKLRVLRDLGDDHNKLNVMNTALIGKLSAAEGRLEESKLENLQLKERLQKTDNELKAVVTDKDQLSVEIEIGKEILHQMAQEFQEAGERIILAEKKTLELSNSSEDLRMEYNEVKIARDEQENLILKLSTDSGNLSKENNFLRDATQKLESSLQVLQDNHDKSKLQEENLHLQLDKKINEINELGAQTVSLFGQLQHSMISQVLYEQKFYELYDACLGYIDQNEVLKNQLDAFRPEIVSFKECISSLEDQTDIHIKFQNPEDGDLQDGQGTGISPESIRSEDKKVLSPVSDLHDLRVRLEAVVKAAVEIKDLMVQENIVLHSKLDQSLRQIELLQSESGKHHRNRRPTSEITVEDSALLTKDIVLDQVSDGSYHYSKKEAADVDSQIVELWETAEPDGTVGLTIGKSNRTIPPSTTATSDIRRSKSTRKQKGSFAASSDAIDEDLSVDKLEISKRSTNSFQEGNKRKVLERLDSDVQKLANLQITVHDLKRKLEVTEKGKRGKAVIECETLKRQLDEADRSVMQLFDLNGRLMKSIDDRSFSDSKSSFDFEGEDGARRRRVSEQARRMSEKIGRIQLEVQKLQFILLKLDEKDGVSKMSDRRILLRDYLYGGGRGGQRRKKGHFCACVKPSTLED</sequence>
<dbReference type="Proteomes" id="UP000298416">
    <property type="component" value="Unassembled WGS sequence"/>
</dbReference>
<reference evidence="6" key="2">
    <citation type="submission" date="2020-08" db="EMBL/GenBank/DDBJ databases">
        <title>Plant Genome Project.</title>
        <authorList>
            <person name="Zhang R.-G."/>
        </authorList>
    </citation>
    <scope>NUCLEOTIDE SEQUENCE</scope>
    <source>
        <strain evidence="6">Huo1</strain>
        <tissue evidence="6">Leaf</tissue>
    </source>
</reference>
<comment type="similarity">
    <text evidence="2">Belongs to the NET family.</text>
</comment>
<feature type="region of interest" description="Disordered" evidence="4">
    <location>
        <begin position="2007"/>
        <end position="2027"/>
    </location>
</feature>
<comment type="caution">
    <text evidence="6">The sequence shown here is derived from an EMBL/GenBank/DDBJ whole genome shotgun (WGS) entry which is preliminary data.</text>
</comment>
<feature type="coiled-coil region" evidence="3">
    <location>
        <begin position="273"/>
        <end position="349"/>
    </location>
</feature>
<evidence type="ECO:0000256" key="4">
    <source>
        <dbReference type="SAM" id="MobiDB-lite"/>
    </source>
</evidence>
<organism evidence="6">
    <name type="scientific">Salvia splendens</name>
    <name type="common">Scarlet sage</name>
    <dbReference type="NCBI Taxonomy" id="180675"/>
    <lineage>
        <taxon>Eukaryota</taxon>
        <taxon>Viridiplantae</taxon>
        <taxon>Streptophyta</taxon>
        <taxon>Embryophyta</taxon>
        <taxon>Tracheophyta</taxon>
        <taxon>Spermatophyta</taxon>
        <taxon>Magnoliopsida</taxon>
        <taxon>eudicotyledons</taxon>
        <taxon>Gunneridae</taxon>
        <taxon>Pentapetalae</taxon>
        <taxon>asterids</taxon>
        <taxon>lamiids</taxon>
        <taxon>Lamiales</taxon>
        <taxon>Lamiaceae</taxon>
        <taxon>Nepetoideae</taxon>
        <taxon>Mentheae</taxon>
        <taxon>Salviinae</taxon>
        <taxon>Salvia</taxon>
        <taxon>Salvia subgen. Calosphace</taxon>
        <taxon>core Calosphace</taxon>
    </lineage>
</organism>